<feature type="transmembrane region" description="Helical" evidence="1">
    <location>
        <begin position="34"/>
        <end position="55"/>
    </location>
</feature>
<proteinExistence type="predicted"/>
<reference evidence="2 3" key="1">
    <citation type="submission" date="2019-08" db="EMBL/GenBank/DDBJ databases">
        <title>Bioinformatics analysis of the strain L3 and L5.</title>
        <authorList>
            <person name="Li X."/>
        </authorList>
    </citation>
    <scope>NUCLEOTIDE SEQUENCE [LARGE SCALE GENOMIC DNA]</scope>
    <source>
        <strain evidence="2 3">L5</strain>
    </source>
</reference>
<evidence type="ECO:0000313" key="3">
    <source>
        <dbReference type="Proteomes" id="UP000486760"/>
    </source>
</evidence>
<evidence type="ECO:0008006" key="4">
    <source>
        <dbReference type="Google" id="ProtNLM"/>
    </source>
</evidence>
<comment type="caution">
    <text evidence="2">The sequence shown here is derived from an EMBL/GenBank/DDBJ whole genome shotgun (WGS) entry which is preliminary data.</text>
</comment>
<sequence length="111" mass="12123">MALVACPECNHQVSDSAFKCSQCGHRLRKAKRGLFGTLFKWSFILFNVLMAVWLFSSFGIMGEAMQSSQNEYEQAGAAIGSALGMGMIVTTWALGDIILGLLVLFTRPKEA</sequence>
<dbReference type="RefSeq" id="WP_149326653.1">
    <property type="nucleotide sequence ID" value="NZ_VTPY01000001.1"/>
</dbReference>
<evidence type="ECO:0000256" key="1">
    <source>
        <dbReference type="SAM" id="Phobius"/>
    </source>
</evidence>
<organism evidence="2 3">
    <name type="scientific">Billgrantia pellis</name>
    <dbReference type="NCBI Taxonomy" id="2606936"/>
    <lineage>
        <taxon>Bacteria</taxon>
        <taxon>Pseudomonadati</taxon>
        <taxon>Pseudomonadota</taxon>
        <taxon>Gammaproteobacteria</taxon>
        <taxon>Oceanospirillales</taxon>
        <taxon>Halomonadaceae</taxon>
        <taxon>Billgrantia</taxon>
    </lineage>
</organism>
<name>A0A7V7G2M6_9GAMM</name>
<keyword evidence="1" id="KW-0472">Membrane</keyword>
<accession>A0A7V7G2M6</accession>
<gene>
    <name evidence="2" type="ORF">F0A17_01980</name>
</gene>
<keyword evidence="1" id="KW-1133">Transmembrane helix</keyword>
<dbReference type="AlphaFoldDB" id="A0A7V7G2M6"/>
<protein>
    <recommendedName>
        <fullName evidence="4">Zinc ribbon domain-containing protein</fullName>
    </recommendedName>
</protein>
<keyword evidence="3" id="KW-1185">Reference proteome</keyword>
<dbReference type="EMBL" id="VTPY01000001">
    <property type="protein sequence ID" value="KAA0014443.1"/>
    <property type="molecule type" value="Genomic_DNA"/>
</dbReference>
<dbReference type="Proteomes" id="UP000486760">
    <property type="component" value="Unassembled WGS sequence"/>
</dbReference>
<feature type="transmembrane region" description="Helical" evidence="1">
    <location>
        <begin position="75"/>
        <end position="105"/>
    </location>
</feature>
<evidence type="ECO:0000313" key="2">
    <source>
        <dbReference type="EMBL" id="KAA0014443.1"/>
    </source>
</evidence>
<keyword evidence="1" id="KW-0812">Transmembrane</keyword>